<feature type="domain" description="DUF1232" evidence="5">
    <location>
        <begin position="63"/>
        <end position="97"/>
    </location>
</feature>
<keyword evidence="7" id="KW-1185">Reference proteome</keyword>
<organism evidence="6 7">
    <name type="scientific">Hoeflea prorocentri</name>
    <dbReference type="NCBI Taxonomy" id="1922333"/>
    <lineage>
        <taxon>Bacteria</taxon>
        <taxon>Pseudomonadati</taxon>
        <taxon>Pseudomonadota</taxon>
        <taxon>Alphaproteobacteria</taxon>
        <taxon>Hyphomicrobiales</taxon>
        <taxon>Rhizobiaceae</taxon>
        <taxon>Hoeflea</taxon>
    </lineage>
</organism>
<keyword evidence="2" id="KW-0812">Transmembrane</keyword>
<gene>
    <name evidence="6" type="ORF">OQ273_21315</name>
</gene>
<dbReference type="AlphaFoldDB" id="A0A9X3ZJZ4"/>
<comment type="caution">
    <text evidence="6">The sequence shown here is derived from an EMBL/GenBank/DDBJ whole genome shotgun (WGS) entry which is preliminary data.</text>
</comment>
<protein>
    <submittedName>
        <fullName evidence="6">YkvA family protein</fullName>
    </submittedName>
</protein>
<evidence type="ECO:0000256" key="1">
    <source>
        <dbReference type="ARBA" id="ARBA00004127"/>
    </source>
</evidence>
<sequence length="130" mass="14323">MDYVKIGEILEPGDEDTRQDRERRVRDRFWKTARRAARQVPFMEDVAAAYFCALDLKTPNRVRGILLAALAYFVLPLDGIPDFLAFVGFSDDVAVLAAVLATVRAHITPAHYAAARAALAGEDEDGSAKT</sequence>
<keyword evidence="3" id="KW-1133">Transmembrane helix</keyword>
<keyword evidence="4" id="KW-0472">Membrane</keyword>
<name>A0A9X3ZJZ4_9HYPH</name>
<evidence type="ECO:0000256" key="2">
    <source>
        <dbReference type="ARBA" id="ARBA00022692"/>
    </source>
</evidence>
<dbReference type="InterPro" id="IPR016983">
    <property type="entry name" value="UCP031804"/>
</dbReference>
<comment type="subcellular location">
    <subcellularLocation>
        <location evidence="1">Endomembrane system</location>
        <topology evidence="1">Multi-pass membrane protein</topology>
    </subcellularLocation>
</comment>
<dbReference type="RefSeq" id="WP_267992933.1">
    <property type="nucleotide sequence ID" value="NZ_JAPJZI010000001.1"/>
</dbReference>
<dbReference type="GO" id="GO:0012505">
    <property type="term" value="C:endomembrane system"/>
    <property type="evidence" value="ECO:0007669"/>
    <property type="project" value="UniProtKB-SubCell"/>
</dbReference>
<reference evidence="6" key="1">
    <citation type="submission" date="2022-11" db="EMBL/GenBank/DDBJ databases">
        <title>Draft genome sequence of Hoeflea poritis E7-10 and Hoeflea prorocentri PM5-8, separated from scleractinian coral Porites lutea and marine dinoflagellate.</title>
        <authorList>
            <person name="Zhang G."/>
            <person name="Wei Q."/>
            <person name="Cai L."/>
        </authorList>
    </citation>
    <scope>NUCLEOTIDE SEQUENCE</scope>
    <source>
        <strain evidence="6">PM5-8</strain>
    </source>
</reference>
<evidence type="ECO:0000256" key="3">
    <source>
        <dbReference type="ARBA" id="ARBA00022989"/>
    </source>
</evidence>
<accession>A0A9X3ZJZ4</accession>
<evidence type="ECO:0000313" key="6">
    <source>
        <dbReference type="EMBL" id="MDA5401125.1"/>
    </source>
</evidence>
<dbReference type="Pfam" id="PF06803">
    <property type="entry name" value="DUF1232"/>
    <property type="match status" value="1"/>
</dbReference>
<evidence type="ECO:0000256" key="4">
    <source>
        <dbReference type="ARBA" id="ARBA00023136"/>
    </source>
</evidence>
<dbReference type="Proteomes" id="UP001151234">
    <property type="component" value="Unassembled WGS sequence"/>
</dbReference>
<dbReference type="PIRSF" id="PIRSF031804">
    <property type="entry name" value="UCP031804"/>
    <property type="match status" value="1"/>
</dbReference>
<dbReference type="EMBL" id="JAPJZI010000001">
    <property type="protein sequence ID" value="MDA5401125.1"/>
    <property type="molecule type" value="Genomic_DNA"/>
</dbReference>
<evidence type="ECO:0000313" key="7">
    <source>
        <dbReference type="Proteomes" id="UP001151234"/>
    </source>
</evidence>
<evidence type="ECO:0000259" key="5">
    <source>
        <dbReference type="Pfam" id="PF06803"/>
    </source>
</evidence>
<dbReference type="InterPro" id="IPR010652">
    <property type="entry name" value="DUF1232"/>
</dbReference>
<proteinExistence type="predicted"/>